<reference evidence="6 7" key="1">
    <citation type="submission" date="2020-08" db="EMBL/GenBank/DDBJ databases">
        <title>The genome sequence of Novosphingobium flavum 4Y4.</title>
        <authorList>
            <person name="Liu Y."/>
        </authorList>
    </citation>
    <scope>NUCLEOTIDE SEQUENCE [LARGE SCALE GENOMIC DNA]</scope>
    <source>
        <strain evidence="6 7">4Y4</strain>
    </source>
</reference>
<dbReference type="AlphaFoldDB" id="A0A7X1F8D3"/>
<dbReference type="PANTHER" id="PTHR30168">
    <property type="entry name" value="PUTATIVE MEMBRANE PROTEIN YPFJ"/>
    <property type="match status" value="1"/>
</dbReference>
<protein>
    <submittedName>
        <fullName evidence="6">Neutral zinc metallopeptidase</fullName>
    </submittedName>
</protein>
<dbReference type="RefSeq" id="WP_185683680.1">
    <property type="nucleotide sequence ID" value="NZ_JACLAU010000017.1"/>
</dbReference>
<keyword evidence="3 5" id="KW-1133">Transmembrane helix</keyword>
<accession>A0A7X1F8D3</accession>
<sequence>MRLDDFDPDAIDVEDQRGGNFGGMGGGLPLGIGGGQLGCGTLVIVVIAALVFGVNPLQLVGSLDQGGGTQVGGALPGQVAGQQGLPGETRRAGTTVTEICSVDEASRDSCQALSSLNKTWEPIFRAGNLPFQRPRLVFYSQNGRSGCGAAQSAMGPFYCPSDNGIYLDTDFYRELEQRFGASGDFARDYVIAHEYGHHIQNLLGLSEQVHRLQQRAGDEATANRLSVRLELQADCYAGVWAAKNASRIEPGDLQEGLTAAHQIGDDTLMKGAGRRPMEDAFTHGSSAQRMEWLKRGIESGNEDACDTFADLKRR</sequence>
<feature type="transmembrane region" description="Helical" evidence="5">
    <location>
        <begin position="30"/>
        <end position="54"/>
    </location>
</feature>
<dbReference type="Pfam" id="PF04228">
    <property type="entry name" value="Zn_peptidase"/>
    <property type="match status" value="1"/>
</dbReference>
<evidence type="ECO:0000256" key="1">
    <source>
        <dbReference type="ARBA" id="ARBA00004167"/>
    </source>
</evidence>
<evidence type="ECO:0000256" key="5">
    <source>
        <dbReference type="SAM" id="Phobius"/>
    </source>
</evidence>
<organism evidence="6 7">
    <name type="scientific">Novosphingobium aerophilum</name>
    <dbReference type="NCBI Taxonomy" id="2839843"/>
    <lineage>
        <taxon>Bacteria</taxon>
        <taxon>Pseudomonadati</taxon>
        <taxon>Pseudomonadota</taxon>
        <taxon>Alphaproteobacteria</taxon>
        <taxon>Sphingomonadales</taxon>
        <taxon>Sphingomonadaceae</taxon>
        <taxon>Novosphingobium</taxon>
    </lineage>
</organism>
<keyword evidence="4 5" id="KW-0472">Membrane</keyword>
<evidence type="ECO:0000313" key="7">
    <source>
        <dbReference type="Proteomes" id="UP000520156"/>
    </source>
</evidence>
<evidence type="ECO:0000256" key="3">
    <source>
        <dbReference type="ARBA" id="ARBA00022989"/>
    </source>
</evidence>
<evidence type="ECO:0000313" key="6">
    <source>
        <dbReference type="EMBL" id="MBC2652262.1"/>
    </source>
</evidence>
<proteinExistence type="predicted"/>
<comment type="subcellular location">
    <subcellularLocation>
        <location evidence="1">Membrane</location>
        <topology evidence="1">Single-pass membrane protein</topology>
    </subcellularLocation>
</comment>
<keyword evidence="2 5" id="KW-0812">Transmembrane</keyword>
<dbReference type="PANTHER" id="PTHR30168:SF0">
    <property type="entry name" value="INNER MEMBRANE PROTEIN"/>
    <property type="match status" value="1"/>
</dbReference>
<dbReference type="InterPro" id="IPR007343">
    <property type="entry name" value="Uncharacterised_pept_Zn_put"/>
</dbReference>
<dbReference type="Proteomes" id="UP000520156">
    <property type="component" value="Unassembled WGS sequence"/>
</dbReference>
<comment type="caution">
    <text evidence="6">The sequence shown here is derived from an EMBL/GenBank/DDBJ whole genome shotgun (WGS) entry which is preliminary data.</text>
</comment>
<evidence type="ECO:0000256" key="2">
    <source>
        <dbReference type="ARBA" id="ARBA00022692"/>
    </source>
</evidence>
<dbReference type="EMBL" id="JACLAU010000017">
    <property type="protein sequence ID" value="MBC2652262.1"/>
    <property type="molecule type" value="Genomic_DNA"/>
</dbReference>
<gene>
    <name evidence="6" type="ORF">H7F49_11135</name>
</gene>
<dbReference type="GO" id="GO:0016020">
    <property type="term" value="C:membrane"/>
    <property type="evidence" value="ECO:0007669"/>
    <property type="project" value="UniProtKB-SubCell"/>
</dbReference>
<evidence type="ECO:0000256" key="4">
    <source>
        <dbReference type="ARBA" id="ARBA00023136"/>
    </source>
</evidence>
<keyword evidence="7" id="KW-1185">Reference proteome</keyword>
<name>A0A7X1F8D3_9SPHN</name>